<comment type="caution">
    <text evidence="2">The sequence shown here is derived from an EMBL/GenBank/DDBJ whole genome shotgun (WGS) entry which is preliminary data.</text>
</comment>
<keyword evidence="3" id="KW-1185">Reference proteome</keyword>
<evidence type="ECO:0000313" key="2">
    <source>
        <dbReference type="EMBL" id="GMF16036.1"/>
    </source>
</evidence>
<gene>
    <name evidence="2" type="ORF">Pfra01_000066700</name>
</gene>
<evidence type="ECO:0000313" key="3">
    <source>
        <dbReference type="Proteomes" id="UP001165121"/>
    </source>
</evidence>
<dbReference type="EMBL" id="BSXT01000049">
    <property type="protein sequence ID" value="GMF16036.1"/>
    <property type="molecule type" value="Genomic_DNA"/>
</dbReference>
<sequence>MRCFHIWHNKWENGSKRPHPRCGRDIQNRAAGTGGDKKHKRQDSEEEVKDEQAEDEEEHAAEDEAEGEEPWCSSSENSPREDGGVE</sequence>
<name>A0A9W6TMA1_9STRA</name>
<dbReference type="Proteomes" id="UP001165121">
    <property type="component" value="Unassembled WGS sequence"/>
</dbReference>
<dbReference type="AlphaFoldDB" id="A0A9W6TMA1"/>
<proteinExistence type="predicted"/>
<evidence type="ECO:0000256" key="1">
    <source>
        <dbReference type="SAM" id="MobiDB-lite"/>
    </source>
</evidence>
<feature type="region of interest" description="Disordered" evidence="1">
    <location>
        <begin position="1"/>
        <end position="86"/>
    </location>
</feature>
<dbReference type="OrthoDB" id="128524at2759"/>
<reference evidence="2" key="1">
    <citation type="submission" date="2023-04" db="EMBL/GenBank/DDBJ databases">
        <title>Phytophthora fragariaefolia NBRC 109709.</title>
        <authorList>
            <person name="Ichikawa N."/>
            <person name="Sato H."/>
            <person name="Tonouchi N."/>
        </authorList>
    </citation>
    <scope>NUCLEOTIDE SEQUENCE</scope>
    <source>
        <strain evidence="2">NBRC 109709</strain>
    </source>
</reference>
<accession>A0A9W6TMA1</accession>
<protein>
    <submittedName>
        <fullName evidence="2">Unnamed protein product</fullName>
    </submittedName>
</protein>
<organism evidence="2 3">
    <name type="scientific">Phytophthora fragariaefolia</name>
    <dbReference type="NCBI Taxonomy" id="1490495"/>
    <lineage>
        <taxon>Eukaryota</taxon>
        <taxon>Sar</taxon>
        <taxon>Stramenopiles</taxon>
        <taxon>Oomycota</taxon>
        <taxon>Peronosporomycetes</taxon>
        <taxon>Peronosporales</taxon>
        <taxon>Peronosporaceae</taxon>
        <taxon>Phytophthora</taxon>
    </lineage>
</organism>
<feature type="compositionally biased region" description="Acidic residues" evidence="1">
    <location>
        <begin position="44"/>
        <end position="69"/>
    </location>
</feature>